<dbReference type="EMBL" id="VIFY01000310">
    <property type="protein sequence ID" value="TQB67768.1"/>
    <property type="molecule type" value="Genomic_DNA"/>
</dbReference>
<feature type="compositionally biased region" description="Polar residues" evidence="5">
    <location>
        <begin position="142"/>
        <end position="154"/>
    </location>
</feature>
<dbReference type="AlphaFoldDB" id="A0A507QH12"/>
<dbReference type="Proteomes" id="UP000319663">
    <property type="component" value="Unassembled WGS sequence"/>
</dbReference>
<protein>
    <recommendedName>
        <fullName evidence="4">Small ribosomal subunit protein mS41</fullName>
    </recommendedName>
</protein>
<name>A0A507QH12_MONPU</name>
<keyword evidence="3" id="KW-0496">Mitochondrion</keyword>
<evidence type="ECO:0000256" key="4">
    <source>
        <dbReference type="ARBA" id="ARBA00035129"/>
    </source>
</evidence>
<dbReference type="SMART" id="SM01238">
    <property type="entry name" value="IGR"/>
    <property type="match status" value="1"/>
</dbReference>
<sequence>MEAMAMAMRNSRLLPSSLIKNVRVSKRCIRFLHKNVATPAIPSPTPFVPDVPTFLTLIGRDMSKFVSKIPSWEKLFTLNSAELRDLGIEPARQRRYLLRKRERFRQGLYGPGGDLQHVVDGVAQLRVVEIPAERNEQDKNDNSLTSHSDSSATLSPGMKRVVVNLPPDATEYHHNSSEPLRKYAHMKVYDGFKVTGPFLQPVKGTNGSAALIKVQEGMWEDKLGHKVDGGERRRAEVRAKKRSEERRKARG</sequence>
<feature type="region of interest" description="Disordered" evidence="5">
    <location>
        <begin position="132"/>
        <end position="157"/>
    </location>
</feature>
<dbReference type="Pfam" id="PF09597">
    <property type="entry name" value="SAM_Ribosomal_mS41"/>
    <property type="match status" value="1"/>
</dbReference>
<organism evidence="7 8">
    <name type="scientific">Monascus purpureus</name>
    <name type="common">Red mold</name>
    <name type="synonym">Monascus anka</name>
    <dbReference type="NCBI Taxonomy" id="5098"/>
    <lineage>
        <taxon>Eukaryota</taxon>
        <taxon>Fungi</taxon>
        <taxon>Dikarya</taxon>
        <taxon>Ascomycota</taxon>
        <taxon>Pezizomycotina</taxon>
        <taxon>Eurotiomycetes</taxon>
        <taxon>Eurotiomycetidae</taxon>
        <taxon>Eurotiales</taxon>
        <taxon>Aspergillaceae</taxon>
        <taxon>Monascus</taxon>
    </lineage>
</organism>
<comment type="caution">
    <text evidence="7">The sequence shown here is derived from an EMBL/GenBank/DDBJ whole genome shotgun (WGS) entry which is preliminary data.</text>
</comment>
<dbReference type="InterPro" id="IPR019083">
    <property type="entry name" value="SAM_Ribosomal_mS41"/>
</dbReference>
<evidence type="ECO:0000313" key="7">
    <source>
        <dbReference type="EMBL" id="TQB67768.1"/>
    </source>
</evidence>
<reference evidence="7 8" key="1">
    <citation type="submission" date="2019-06" db="EMBL/GenBank/DDBJ databases">
        <title>Wine fermentation using esterase from Monascus purpureus.</title>
        <authorList>
            <person name="Geng C."/>
            <person name="Zhang Y."/>
        </authorList>
    </citation>
    <scope>NUCLEOTIDE SEQUENCE [LARGE SCALE GENOMIC DNA]</scope>
    <source>
        <strain evidence="7">HQ1</strain>
    </source>
</reference>
<evidence type="ECO:0000256" key="5">
    <source>
        <dbReference type="SAM" id="MobiDB-lite"/>
    </source>
</evidence>
<evidence type="ECO:0000313" key="8">
    <source>
        <dbReference type="Proteomes" id="UP000319663"/>
    </source>
</evidence>
<accession>A0A507QH12</accession>
<feature type="compositionally biased region" description="Basic and acidic residues" evidence="5">
    <location>
        <begin position="132"/>
        <end position="141"/>
    </location>
</feature>
<evidence type="ECO:0000256" key="3">
    <source>
        <dbReference type="ARBA" id="ARBA00023128"/>
    </source>
</evidence>
<proteinExistence type="inferred from homology"/>
<gene>
    <name evidence="7" type="ORF">MPDQ_004796</name>
</gene>
<dbReference type="InterPro" id="IPR039603">
    <property type="entry name" value="Ribosomal_mS41"/>
</dbReference>
<dbReference type="PANTHER" id="PTHR28235:SF1">
    <property type="entry name" value="SMALL RIBOSOMAL SUBUNIT PROTEIN MS41"/>
    <property type="match status" value="1"/>
</dbReference>
<evidence type="ECO:0000259" key="6">
    <source>
        <dbReference type="SMART" id="SM01238"/>
    </source>
</evidence>
<dbReference type="PANTHER" id="PTHR28235">
    <property type="entry name" value="PROTEIN FYV4, MITOCHONDRIAL"/>
    <property type="match status" value="1"/>
</dbReference>
<evidence type="ECO:0000256" key="1">
    <source>
        <dbReference type="ARBA" id="ARBA00004173"/>
    </source>
</evidence>
<feature type="region of interest" description="Disordered" evidence="5">
    <location>
        <begin position="227"/>
        <end position="251"/>
    </location>
</feature>
<evidence type="ECO:0000256" key="2">
    <source>
        <dbReference type="ARBA" id="ARBA00010492"/>
    </source>
</evidence>
<comment type="subcellular location">
    <subcellularLocation>
        <location evidence="1">Mitochondrion</location>
    </subcellularLocation>
</comment>
<comment type="similarity">
    <text evidence="2">Belongs to the mitochondrion-specific ribosomal protein mS41 family.</text>
</comment>
<dbReference type="GO" id="GO:0005739">
    <property type="term" value="C:mitochondrion"/>
    <property type="evidence" value="ECO:0007669"/>
    <property type="project" value="UniProtKB-SubCell"/>
</dbReference>
<feature type="domain" description="Small ribosomal subunit protein mS41 SAM" evidence="6">
    <location>
        <begin position="51"/>
        <end position="107"/>
    </location>
</feature>
<keyword evidence="8" id="KW-1185">Reference proteome</keyword>